<keyword evidence="2" id="KW-1185">Reference proteome</keyword>
<comment type="caution">
    <text evidence="1">The sequence shown here is derived from an EMBL/GenBank/DDBJ whole genome shotgun (WGS) entry which is preliminary data.</text>
</comment>
<reference evidence="1 2" key="1">
    <citation type="journal article" date="2023" name="Hortic Res">
        <title>Pangenome of water caltrop reveals structural variations and asymmetric subgenome divergence after allopolyploidization.</title>
        <authorList>
            <person name="Zhang X."/>
            <person name="Chen Y."/>
            <person name="Wang L."/>
            <person name="Yuan Y."/>
            <person name="Fang M."/>
            <person name="Shi L."/>
            <person name="Lu R."/>
            <person name="Comes H.P."/>
            <person name="Ma Y."/>
            <person name="Chen Y."/>
            <person name="Huang G."/>
            <person name="Zhou Y."/>
            <person name="Zheng Z."/>
            <person name="Qiu Y."/>
        </authorList>
    </citation>
    <scope>NUCLEOTIDE SEQUENCE [LARGE SCALE GENOMIC DNA]</scope>
    <source>
        <tissue evidence="1">Roots</tissue>
    </source>
</reference>
<organism evidence="1 2">
    <name type="scientific">Trapa incisa</name>
    <dbReference type="NCBI Taxonomy" id="236973"/>
    <lineage>
        <taxon>Eukaryota</taxon>
        <taxon>Viridiplantae</taxon>
        <taxon>Streptophyta</taxon>
        <taxon>Embryophyta</taxon>
        <taxon>Tracheophyta</taxon>
        <taxon>Spermatophyta</taxon>
        <taxon>Magnoliopsida</taxon>
        <taxon>eudicotyledons</taxon>
        <taxon>Gunneridae</taxon>
        <taxon>Pentapetalae</taxon>
        <taxon>rosids</taxon>
        <taxon>malvids</taxon>
        <taxon>Myrtales</taxon>
        <taxon>Lythraceae</taxon>
        <taxon>Trapa</taxon>
    </lineage>
</organism>
<accession>A0AAN7L3H6</accession>
<proteinExistence type="predicted"/>
<evidence type="ECO:0000313" key="1">
    <source>
        <dbReference type="EMBL" id="KAK4774036.1"/>
    </source>
</evidence>
<dbReference type="Proteomes" id="UP001345219">
    <property type="component" value="Chromosome 22"/>
</dbReference>
<protein>
    <submittedName>
        <fullName evidence="1">Uncharacterized protein</fullName>
    </submittedName>
</protein>
<name>A0AAN7L3H6_9MYRT</name>
<dbReference type="AlphaFoldDB" id="A0AAN7L3H6"/>
<dbReference type="EMBL" id="JAXIOK010000004">
    <property type="protein sequence ID" value="KAK4774036.1"/>
    <property type="molecule type" value="Genomic_DNA"/>
</dbReference>
<evidence type="ECO:0000313" key="2">
    <source>
        <dbReference type="Proteomes" id="UP001345219"/>
    </source>
</evidence>
<gene>
    <name evidence="1" type="ORF">SAY87_029055</name>
</gene>
<sequence>MEATVSLIWYVFDEMPLCEKVVLSVPCAGVLVEDESDFRERFVRECCCRGGESPWRAS</sequence>